<proteinExistence type="predicted"/>
<gene>
    <name evidence="1" type="ORF">TK0001_0424</name>
</gene>
<evidence type="ECO:0000313" key="1">
    <source>
        <dbReference type="EMBL" id="SOR27026.1"/>
    </source>
</evidence>
<dbReference type="EMBL" id="LT962688">
    <property type="protein sequence ID" value="SOR27026.1"/>
    <property type="molecule type" value="Genomic_DNA"/>
</dbReference>
<organism evidence="1 2">
    <name type="scientific">Methylorubrum extorquens</name>
    <name type="common">Methylobacterium dichloromethanicum</name>
    <name type="synonym">Methylobacterium extorquens</name>
    <dbReference type="NCBI Taxonomy" id="408"/>
    <lineage>
        <taxon>Bacteria</taxon>
        <taxon>Pseudomonadati</taxon>
        <taxon>Pseudomonadota</taxon>
        <taxon>Alphaproteobacteria</taxon>
        <taxon>Hyphomicrobiales</taxon>
        <taxon>Methylobacteriaceae</taxon>
        <taxon>Methylorubrum</taxon>
    </lineage>
</organism>
<accession>A0A2N9AI54</accession>
<reference evidence="2" key="1">
    <citation type="submission" date="2017-10" db="EMBL/GenBank/DDBJ databases">
        <authorList>
            <person name="Regsiter A."/>
            <person name="William W."/>
        </authorList>
    </citation>
    <scope>NUCLEOTIDE SEQUENCE [LARGE SCALE GENOMIC DNA]</scope>
</reference>
<protein>
    <submittedName>
        <fullName evidence="1">Uncharacterized protein</fullName>
    </submittedName>
</protein>
<name>A0A2N9AI54_METEX</name>
<dbReference type="Proteomes" id="UP000233769">
    <property type="component" value="Chromosome tk0001"/>
</dbReference>
<dbReference type="AlphaFoldDB" id="A0A2N9AI54"/>
<sequence>MTQDLTFDGSGCKMEFERLPKIN</sequence>
<evidence type="ECO:0000313" key="2">
    <source>
        <dbReference type="Proteomes" id="UP000233769"/>
    </source>
</evidence>